<dbReference type="PANTHER" id="PTHR24198:SF165">
    <property type="entry name" value="ANKYRIN REPEAT-CONTAINING PROTEIN-RELATED"/>
    <property type="match status" value="1"/>
</dbReference>
<dbReference type="Gene3D" id="1.25.40.20">
    <property type="entry name" value="Ankyrin repeat-containing domain"/>
    <property type="match status" value="1"/>
</dbReference>
<dbReference type="PROSITE" id="PS50297">
    <property type="entry name" value="ANK_REP_REGION"/>
    <property type="match status" value="1"/>
</dbReference>
<sequence length="838" mass="95837">MIKMLNKIGLTLHWDTLMNFLDKQLEKKISYVKSLTPQEIPLLLLMDNILNIYQGNKRHHRLFSIYGQNMWNFTVRGLFIPDIYEIKHLFSCKDTATQSQHDVKEFTFENLAIENNSKHLRIWENQKDHYLTELLKDGLSLETSIPFKDMSEKDCNNCLKNKLYKITDDLKFESNANYIDQSHSGIISKTNEILPFDSNAKIFCLKKAREHAEFNILMSHHKQQNELYSSQLSDVEKNSEGKDVDEESSDISEGDDDDSGNEDGEQTDRNRVSGPETTVNTVQTLFRKQDRVFNSTFDSLKNKLWNAIQTTTLERFIKEISETEHLRTIRDHLGRSLLHMAVEQQNVNLVHCLLHAGVNPNLKEMCGVTPLIIAVITKNKEICKLLVNSQASVRGPLFTNIPSPLAVAMKMELEEIYELLDPSLSDQEDDDIASYDPDFKRSVNVTRSQGNEKKENYNRGSPGFITGVVGDVGTCKTNRGVMSRSDAYEWVGIIPGDLHTKGYFAEACFKEQGPGGFHYLVAKVLKRPKLTKEAFKKTKFSEGNLDRTREAVRDGARSYDLAAVWEFKDSDLFPSEVDKRQCFRSTGSHVKLFLERFKAWLQCSRSASISFRYQSQMFLFYGPLLELFDISTNHCWGRAREASYILQLPIYAQLNFRNYYSESFIHVTNFLGKWPLAFRNLLSNNCSINLSGRKGCGIELDAFVEAEIVQPLKVYMSGHTSVKMCERLMGSIDLLKASRGAYISKAGFDVHSTARHSVADPFHDQLKGAWFCLKNGLLDPSKSSESPCCYPLDEGGKPSGKVSKSMLDVQAVCDMKPRDAIERNRPIRDYHYYETSWR</sequence>
<gene>
    <name evidence="4" type="ORF">PACLA_8A045672</name>
</gene>
<dbReference type="InterPro" id="IPR002110">
    <property type="entry name" value="Ankyrin_rpt"/>
</dbReference>
<dbReference type="Proteomes" id="UP001152795">
    <property type="component" value="Unassembled WGS sequence"/>
</dbReference>
<keyword evidence="2" id="KW-0040">ANK repeat</keyword>
<feature type="compositionally biased region" description="Acidic residues" evidence="3">
    <location>
        <begin position="243"/>
        <end position="265"/>
    </location>
</feature>
<dbReference type="EMBL" id="CACRXK020001004">
    <property type="protein sequence ID" value="CAB3986349.1"/>
    <property type="molecule type" value="Genomic_DNA"/>
</dbReference>
<evidence type="ECO:0000256" key="1">
    <source>
        <dbReference type="ARBA" id="ARBA00022737"/>
    </source>
</evidence>
<comment type="caution">
    <text evidence="4">The sequence shown here is derived from an EMBL/GenBank/DDBJ whole genome shotgun (WGS) entry which is preliminary data.</text>
</comment>
<dbReference type="SMART" id="SM00248">
    <property type="entry name" value="ANK"/>
    <property type="match status" value="2"/>
</dbReference>
<dbReference type="Pfam" id="PF12796">
    <property type="entry name" value="Ank_2"/>
    <property type="match status" value="1"/>
</dbReference>
<evidence type="ECO:0000313" key="5">
    <source>
        <dbReference type="Proteomes" id="UP001152795"/>
    </source>
</evidence>
<reference evidence="4" key="1">
    <citation type="submission" date="2020-04" db="EMBL/GenBank/DDBJ databases">
        <authorList>
            <person name="Alioto T."/>
            <person name="Alioto T."/>
            <person name="Gomez Garrido J."/>
        </authorList>
    </citation>
    <scope>NUCLEOTIDE SEQUENCE</scope>
    <source>
        <strain evidence="4">A484AB</strain>
    </source>
</reference>
<dbReference type="SUPFAM" id="SSF48403">
    <property type="entry name" value="Ankyrin repeat"/>
    <property type="match status" value="1"/>
</dbReference>
<dbReference type="AlphaFoldDB" id="A0A7D9DJT7"/>
<dbReference type="InterPro" id="IPR036770">
    <property type="entry name" value="Ankyrin_rpt-contain_sf"/>
</dbReference>
<organism evidence="4 5">
    <name type="scientific">Paramuricea clavata</name>
    <name type="common">Red gorgonian</name>
    <name type="synonym">Violescent sea-whip</name>
    <dbReference type="NCBI Taxonomy" id="317549"/>
    <lineage>
        <taxon>Eukaryota</taxon>
        <taxon>Metazoa</taxon>
        <taxon>Cnidaria</taxon>
        <taxon>Anthozoa</taxon>
        <taxon>Octocorallia</taxon>
        <taxon>Malacalcyonacea</taxon>
        <taxon>Plexauridae</taxon>
        <taxon>Paramuricea</taxon>
    </lineage>
</organism>
<evidence type="ECO:0000256" key="3">
    <source>
        <dbReference type="SAM" id="MobiDB-lite"/>
    </source>
</evidence>
<protein>
    <submittedName>
        <fullName evidence="4">Ankyrin repeat and SOCS box 3 isoform X1</fullName>
    </submittedName>
</protein>
<keyword evidence="5" id="KW-1185">Reference proteome</keyword>
<evidence type="ECO:0000256" key="2">
    <source>
        <dbReference type="ARBA" id="ARBA00023043"/>
    </source>
</evidence>
<keyword evidence="1" id="KW-0677">Repeat</keyword>
<name>A0A7D9DJT7_PARCT</name>
<evidence type="ECO:0000313" key="4">
    <source>
        <dbReference type="EMBL" id="CAB3986349.1"/>
    </source>
</evidence>
<feature type="region of interest" description="Disordered" evidence="3">
    <location>
        <begin position="231"/>
        <end position="280"/>
    </location>
</feature>
<dbReference type="OrthoDB" id="5987001at2759"/>
<dbReference type="PROSITE" id="PS50088">
    <property type="entry name" value="ANK_REPEAT"/>
    <property type="match status" value="1"/>
</dbReference>
<proteinExistence type="predicted"/>
<dbReference type="PANTHER" id="PTHR24198">
    <property type="entry name" value="ANKYRIN REPEAT AND PROTEIN KINASE DOMAIN-CONTAINING PROTEIN"/>
    <property type="match status" value="1"/>
</dbReference>
<accession>A0A7D9DJT7</accession>